<dbReference type="Proteomes" id="UP001057877">
    <property type="component" value="Chromosome"/>
</dbReference>
<evidence type="ECO:0000313" key="4">
    <source>
        <dbReference type="EMBL" id="UVI28548.1"/>
    </source>
</evidence>
<sequence>MTTIGMEWIDIELTARQLDIVKLVKAHAPITGDQIAEMLGLSRATIRSDLSLLVMLHMLSAKPKVGYFPGELHKAEASAPNWMSISVKQVQGMPVIVTGSLSVHEAVVTLFLENAETLTVIDDQKRFLGIVTAKDMLKLTLGNSQAGSMPVGMVMSRLPDMAAVGPEDLVETVVRIMLAHGLDGVPVLSPEREVVGWVGKTTILRRLLEAADEIHE</sequence>
<reference evidence="4" key="1">
    <citation type="submission" date="2022-01" db="EMBL/GenBank/DDBJ databases">
        <title>Paenibacillus spongiae sp. nov., isolated from marine sponge.</title>
        <authorList>
            <person name="Li Z."/>
            <person name="Zhang M."/>
        </authorList>
    </citation>
    <scope>NUCLEOTIDE SEQUENCE</scope>
    <source>
        <strain evidence="4">PHS-Z3</strain>
    </source>
</reference>
<dbReference type="InterPro" id="IPR051257">
    <property type="entry name" value="Diverse_CBS-Domain"/>
</dbReference>
<protein>
    <submittedName>
        <fullName evidence="4">CBS domain-containing protein</fullName>
    </submittedName>
</protein>
<gene>
    <name evidence="4" type="ORF">L1F29_24310</name>
</gene>
<dbReference type="InterPro" id="IPR036388">
    <property type="entry name" value="WH-like_DNA-bd_sf"/>
</dbReference>
<dbReference type="PANTHER" id="PTHR43080:SF2">
    <property type="entry name" value="CBS DOMAIN-CONTAINING PROTEIN"/>
    <property type="match status" value="1"/>
</dbReference>
<proteinExistence type="predicted"/>
<evidence type="ECO:0000259" key="3">
    <source>
        <dbReference type="PROSITE" id="PS51371"/>
    </source>
</evidence>
<evidence type="ECO:0000313" key="5">
    <source>
        <dbReference type="Proteomes" id="UP001057877"/>
    </source>
</evidence>
<dbReference type="RefSeq" id="WP_258384637.1">
    <property type="nucleotide sequence ID" value="NZ_CP091430.1"/>
</dbReference>
<dbReference type="EMBL" id="CP091430">
    <property type="protein sequence ID" value="UVI28548.1"/>
    <property type="molecule type" value="Genomic_DNA"/>
</dbReference>
<keyword evidence="5" id="KW-1185">Reference proteome</keyword>
<dbReference type="PROSITE" id="PS51371">
    <property type="entry name" value="CBS"/>
    <property type="match status" value="1"/>
</dbReference>
<organism evidence="4 5">
    <name type="scientific">Paenibacillus spongiae</name>
    <dbReference type="NCBI Taxonomy" id="2909671"/>
    <lineage>
        <taxon>Bacteria</taxon>
        <taxon>Bacillati</taxon>
        <taxon>Bacillota</taxon>
        <taxon>Bacilli</taxon>
        <taxon>Bacillales</taxon>
        <taxon>Paenibacillaceae</taxon>
        <taxon>Paenibacillus</taxon>
    </lineage>
</organism>
<dbReference type="InterPro" id="IPR000644">
    <property type="entry name" value="CBS_dom"/>
</dbReference>
<dbReference type="SUPFAM" id="SSF54631">
    <property type="entry name" value="CBS-domain pair"/>
    <property type="match status" value="1"/>
</dbReference>
<dbReference type="SMART" id="SM00116">
    <property type="entry name" value="CBS"/>
    <property type="match status" value="2"/>
</dbReference>
<feature type="domain" description="CBS" evidence="3">
    <location>
        <begin position="155"/>
        <end position="213"/>
    </location>
</feature>
<dbReference type="PANTHER" id="PTHR43080">
    <property type="entry name" value="CBS DOMAIN-CONTAINING PROTEIN CBSX3, MITOCHONDRIAL"/>
    <property type="match status" value="1"/>
</dbReference>
<evidence type="ECO:0000256" key="2">
    <source>
        <dbReference type="PROSITE-ProRule" id="PRU00703"/>
    </source>
</evidence>
<dbReference type="SUPFAM" id="SSF46785">
    <property type="entry name" value="Winged helix' DNA-binding domain"/>
    <property type="match status" value="1"/>
</dbReference>
<evidence type="ECO:0000256" key="1">
    <source>
        <dbReference type="ARBA" id="ARBA00023122"/>
    </source>
</evidence>
<dbReference type="InterPro" id="IPR036390">
    <property type="entry name" value="WH_DNA-bd_sf"/>
</dbReference>
<dbReference type="InterPro" id="IPR013196">
    <property type="entry name" value="HTH_11"/>
</dbReference>
<accession>A0ABY5S761</accession>
<dbReference type="Gene3D" id="3.10.580.10">
    <property type="entry name" value="CBS-domain"/>
    <property type="match status" value="1"/>
</dbReference>
<dbReference type="Pfam" id="PF08279">
    <property type="entry name" value="HTH_11"/>
    <property type="match status" value="1"/>
</dbReference>
<dbReference type="InterPro" id="IPR046342">
    <property type="entry name" value="CBS_dom_sf"/>
</dbReference>
<name>A0ABY5S761_9BACL</name>
<keyword evidence="1 2" id="KW-0129">CBS domain</keyword>
<dbReference type="Pfam" id="PF00571">
    <property type="entry name" value="CBS"/>
    <property type="match status" value="2"/>
</dbReference>
<dbReference type="Gene3D" id="1.10.10.10">
    <property type="entry name" value="Winged helix-like DNA-binding domain superfamily/Winged helix DNA-binding domain"/>
    <property type="match status" value="1"/>
</dbReference>